<evidence type="ECO:0000313" key="2">
    <source>
        <dbReference type="EMBL" id="MEE1885557.1"/>
    </source>
</evidence>
<feature type="domain" description="DUF3347" evidence="1">
    <location>
        <begin position="54"/>
        <end position="131"/>
    </location>
</feature>
<name>A0ABU7H3E7_9SPHI</name>
<proteinExistence type="predicted"/>
<gene>
    <name evidence="2" type="ORF">VRU49_09030</name>
</gene>
<evidence type="ECO:0000259" key="1">
    <source>
        <dbReference type="Pfam" id="PF11827"/>
    </source>
</evidence>
<reference evidence="2 3" key="1">
    <citation type="submission" date="2024-01" db="EMBL/GenBank/DDBJ databases">
        <title>Pedobacter sp. nov., isolated from oil-contaminated soil.</title>
        <authorList>
            <person name="Le N.T.T."/>
        </authorList>
    </citation>
    <scope>NUCLEOTIDE SEQUENCE [LARGE SCALE GENOMIC DNA]</scope>
    <source>
        <strain evidence="2 3">VNH31</strain>
    </source>
</reference>
<protein>
    <submittedName>
        <fullName evidence="2">DUF3347 domain-containing protein</fullName>
    </submittedName>
</protein>
<comment type="caution">
    <text evidence="2">The sequence shown here is derived from an EMBL/GenBank/DDBJ whole genome shotgun (WGS) entry which is preliminary data.</text>
</comment>
<organism evidence="2 3">
    <name type="scientific">Pedobacter flavus</name>
    <dbReference type="NCBI Taxonomy" id="3113906"/>
    <lineage>
        <taxon>Bacteria</taxon>
        <taxon>Pseudomonadati</taxon>
        <taxon>Bacteroidota</taxon>
        <taxon>Sphingobacteriia</taxon>
        <taxon>Sphingobacteriales</taxon>
        <taxon>Sphingobacteriaceae</taxon>
        <taxon>Pedobacter</taxon>
    </lineage>
</organism>
<dbReference type="Pfam" id="PF11827">
    <property type="entry name" value="DUF3347"/>
    <property type="match status" value="1"/>
</dbReference>
<dbReference type="PROSITE" id="PS51257">
    <property type="entry name" value="PROKAR_LIPOPROTEIN"/>
    <property type="match status" value="1"/>
</dbReference>
<evidence type="ECO:0000313" key="3">
    <source>
        <dbReference type="Proteomes" id="UP001337681"/>
    </source>
</evidence>
<sequence>MKLISKNIGFLAVLVLLYSCQNTNNVDSTNVTDSVKTVEVKTNLKFVNPSEELIYNSYINLKDALVLADASNASKFALELASQLSKEPSFKDISKLANKIGNDTDLKNQRKVFTDLSNQLIAQFKKAKLSEGKIFVQHCPMANNGDGGDWLASEANIRNPYYGDEMLECGSVVEEITIK</sequence>
<dbReference type="Proteomes" id="UP001337681">
    <property type="component" value="Unassembled WGS sequence"/>
</dbReference>
<accession>A0ABU7H3E7</accession>
<dbReference type="InterPro" id="IPR021782">
    <property type="entry name" value="DUF3347"/>
</dbReference>
<keyword evidence="3" id="KW-1185">Reference proteome</keyword>
<dbReference type="EMBL" id="JAZDQU010000002">
    <property type="protein sequence ID" value="MEE1885557.1"/>
    <property type="molecule type" value="Genomic_DNA"/>
</dbReference>
<dbReference type="RefSeq" id="WP_330146452.1">
    <property type="nucleotide sequence ID" value="NZ_JAZDQU010000002.1"/>
</dbReference>